<reference evidence="2" key="2">
    <citation type="submission" date="2020-10" db="UniProtKB">
        <authorList>
            <consortium name="WormBaseParasite"/>
        </authorList>
    </citation>
    <scope>IDENTIFICATION</scope>
</reference>
<name>A0A7E4VEK3_PANRE</name>
<reference evidence="1" key="1">
    <citation type="journal article" date="2013" name="Genetics">
        <title>The draft genome and transcriptome of Panagrellus redivivus are shaped by the harsh demands of a free-living lifestyle.</title>
        <authorList>
            <person name="Srinivasan J."/>
            <person name="Dillman A.R."/>
            <person name="Macchietto M.G."/>
            <person name="Heikkinen L."/>
            <person name="Lakso M."/>
            <person name="Fracchia K.M."/>
            <person name="Antoshechkin I."/>
            <person name="Mortazavi A."/>
            <person name="Wong G."/>
            <person name="Sternberg P.W."/>
        </authorList>
    </citation>
    <scope>NUCLEOTIDE SEQUENCE [LARGE SCALE GENOMIC DNA]</scope>
    <source>
        <strain evidence="1">MT8872</strain>
    </source>
</reference>
<organism evidence="1 2">
    <name type="scientific">Panagrellus redivivus</name>
    <name type="common">Microworm</name>
    <dbReference type="NCBI Taxonomy" id="6233"/>
    <lineage>
        <taxon>Eukaryota</taxon>
        <taxon>Metazoa</taxon>
        <taxon>Ecdysozoa</taxon>
        <taxon>Nematoda</taxon>
        <taxon>Chromadorea</taxon>
        <taxon>Rhabditida</taxon>
        <taxon>Tylenchina</taxon>
        <taxon>Panagrolaimomorpha</taxon>
        <taxon>Panagrolaimoidea</taxon>
        <taxon>Panagrolaimidae</taxon>
        <taxon>Panagrellus</taxon>
    </lineage>
</organism>
<dbReference type="Proteomes" id="UP000492821">
    <property type="component" value="Unassembled WGS sequence"/>
</dbReference>
<evidence type="ECO:0000313" key="2">
    <source>
        <dbReference type="WBParaSite" id="Pan_g20152.t1"/>
    </source>
</evidence>
<sequence>MPYPISKLPYGVRSRLTELATPAERYHLQIAAGSESICPPKLQLVRYINRDHGLHKIDELAPSTDRRDRNLRAHVLSPDDLMCFTGELVICNFDLPDMITTPFAHRILRPTSLRLYGINDVHSMIKRVSKLASLDKVTHLSITFPNNNPDPTILDFKELWTIMPNLESLHLQYYHSPTLLADILKAQKKRLTVMGLVTAYPLGFYCKVAELYAFEAAQHPFFHMGFFQNGDMLPDVTDF</sequence>
<evidence type="ECO:0000313" key="1">
    <source>
        <dbReference type="Proteomes" id="UP000492821"/>
    </source>
</evidence>
<proteinExistence type="predicted"/>
<keyword evidence="1" id="KW-1185">Reference proteome</keyword>
<dbReference type="WBParaSite" id="Pan_g20152.t1">
    <property type="protein sequence ID" value="Pan_g20152.t1"/>
    <property type="gene ID" value="Pan_g20152"/>
</dbReference>
<protein>
    <submittedName>
        <fullName evidence="2">F-box domain-containing protein</fullName>
    </submittedName>
</protein>
<dbReference type="AlphaFoldDB" id="A0A7E4VEK3"/>
<accession>A0A7E4VEK3</accession>